<reference evidence="3" key="1">
    <citation type="submission" date="2013-11" db="EMBL/GenBank/DDBJ databases">
        <title>Genome sequence of the fusiform rust pathogen reveals effectors for host alternation and coevolution with pine.</title>
        <authorList>
            <consortium name="DOE Joint Genome Institute"/>
            <person name="Smith K."/>
            <person name="Pendleton A."/>
            <person name="Kubisiak T."/>
            <person name="Anderson C."/>
            <person name="Salamov A."/>
            <person name="Aerts A."/>
            <person name="Riley R."/>
            <person name="Clum A."/>
            <person name="Lindquist E."/>
            <person name="Ence D."/>
            <person name="Campbell M."/>
            <person name="Kronenberg Z."/>
            <person name="Feau N."/>
            <person name="Dhillon B."/>
            <person name="Hamelin R."/>
            <person name="Burleigh J."/>
            <person name="Smith J."/>
            <person name="Yandell M."/>
            <person name="Nelson C."/>
            <person name="Grigoriev I."/>
            <person name="Davis J."/>
        </authorList>
    </citation>
    <scope>NUCLEOTIDE SEQUENCE</scope>
    <source>
        <strain evidence="3">G11</strain>
    </source>
</reference>
<dbReference type="Proteomes" id="UP000886653">
    <property type="component" value="Unassembled WGS sequence"/>
</dbReference>
<evidence type="ECO:0000313" key="3">
    <source>
        <dbReference type="EMBL" id="KAG0147586.1"/>
    </source>
</evidence>
<dbReference type="InterPro" id="IPR004045">
    <property type="entry name" value="Glutathione_S-Trfase_N"/>
</dbReference>
<feature type="domain" description="DUF7962" evidence="2">
    <location>
        <begin position="192"/>
        <end position="286"/>
    </location>
</feature>
<dbReference type="InterPro" id="IPR036282">
    <property type="entry name" value="Glutathione-S-Trfase_C_sf"/>
</dbReference>
<dbReference type="Pfam" id="PF13417">
    <property type="entry name" value="GST_N_3"/>
    <property type="match status" value="1"/>
</dbReference>
<dbReference type="InterPro" id="IPR036249">
    <property type="entry name" value="Thioredoxin-like_sf"/>
</dbReference>
<evidence type="ECO:0008006" key="5">
    <source>
        <dbReference type="Google" id="ProtNLM"/>
    </source>
</evidence>
<evidence type="ECO:0000259" key="2">
    <source>
        <dbReference type="Pfam" id="PF25907"/>
    </source>
</evidence>
<dbReference type="SUPFAM" id="SSF52833">
    <property type="entry name" value="Thioredoxin-like"/>
    <property type="match status" value="1"/>
</dbReference>
<dbReference type="AlphaFoldDB" id="A0A9P6NQ85"/>
<comment type="caution">
    <text evidence="3">The sequence shown here is derived from an EMBL/GenBank/DDBJ whole genome shotgun (WGS) entry which is preliminary data.</text>
</comment>
<accession>A0A9P6NQ85</accession>
<dbReference type="SUPFAM" id="SSF47616">
    <property type="entry name" value="GST C-terminal domain-like"/>
    <property type="match status" value="1"/>
</dbReference>
<dbReference type="Gene3D" id="1.20.1050.10">
    <property type="match status" value="1"/>
</dbReference>
<name>A0A9P6NQ85_9BASI</name>
<dbReference type="OrthoDB" id="202840at2759"/>
<protein>
    <recommendedName>
        <fullName evidence="5">GST N-terminal domain-containing protein</fullName>
    </recommendedName>
</protein>
<evidence type="ECO:0000313" key="4">
    <source>
        <dbReference type="Proteomes" id="UP000886653"/>
    </source>
</evidence>
<proteinExistence type="predicted"/>
<gene>
    <name evidence="3" type="ORF">CROQUDRAFT_91294</name>
</gene>
<dbReference type="InterPro" id="IPR058268">
    <property type="entry name" value="DUF7962"/>
</dbReference>
<sequence>MESASPEIAIMCKIGERYISRNAVGFAPPRLIQADSIHHHALTTISARCPRPVSTYGHPLLVSLILNPLTLDDESPFAQKAKLLLSVRKIPYHTVTVARIPPRPELQLLGIDYRRIPVLAINETVYCDTFMIGQALEELYPDSEAHPSLYPKNQTTGKREHVAFQKLLVQFWTDRVVFGIAAGLLPWKSLPKEFVKDREAYRDTPIDPNTLEQLKPYTTAQLKLHLEAVEEQLIGNKTDYLFDTAYPGYLDISVYFILDWLRQVGQKETLFGGKEFPTVWMDRVEKYHKSQIVQVTKITGQEANKLIGAPPAPPASTNSTDGHLFGIGTQVMVVPDDVGKIPTYGTLVGLDREKILLDVQRRDSSDPLQACRVCFPRIGFLIVPQDQSVKQVGVGKI</sequence>
<dbReference type="Pfam" id="PF25907">
    <property type="entry name" value="DUF7962"/>
    <property type="match status" value="1"/>
</dbReference>
<evidence type="ECO:0000259" key="1">
    <source>
        <dbReference type="Pfam" id="PF13417"/>
    </source>
</evidence>
<keyword evidence="4" id="KW-1185">Reference proteome</keyword>
<feature type="domain" description="GST N-terminal" evidence="1">
    <location>
        <begin position="75"/>
        <end position="143"/>
    </location>
</feature>
<dbReference type="EMBL" id="MU167246">
    <property type="protein sequence ID" value="KAG0147586.1"/>
    <property type="molecule type" value="Genomic_DNA"/>
</dbReference>
<dbReference type="Gene3D" id="3.40.30.110">
    <property type="match status" value="2"/>
</dbReference>
<organism evidence="3 4">
    <name type="scientific">Cronartium quercuum f. sp. fusiforme G11</name>
    <dbReference type="NCBI Taxonomy" id="708437"/>
    <lineage>
        <taxon>Eukaryota</taxon>
        <taxon>Fungi</taxon>
        <taxon>Dikarya</taxon>
        <taxon>Basidiomycota</taxon>
        <taxon>Pucciniomycotina</taxon>
        <taxon>Pucciniomycetes</taxon>
        <taxon>Pucciniales</taxon>
        <taxon>Coleosporiaceae</taxon>
        <taxon>Cronartium</taxon>
    </lineage>
</organism>